<dbReference type="InterPro" id="IPR057207">
    <property type="entry name" value="FBXL15_LRR"/>
</dbReference>
<name>A0AAV2YQ28_9STRA</name>
<dbReference type="InterPro" id="IPR000048">
    <property type="entry name" value="IQ_motif_EF-hand-BS"/>
</dbReference>
<feature type="domain" description="F-box/LRR-repeat protein 15-like leucin rich repeat" evidence="1">
    <location>
        <begin position="295"/>
        <end position="474"/>
    </location>
</feature>
<dbReference type="GO" id="GO:0019005">
    <property type="term" value="C:SCF ubiquitin ligase complex"/>
    <property type="evidence" value="ECO:0007669"/>
    <property type="project" value="TreeGrafter"/>
</dbReference>
<dbReference type="PANTHER" id="PTHR13318">
    <property type="entry name" value="PARTNER OF PAIRED, ISOFORM B-RELATED"/>
    <property type="match status" value="1"/>
</dbReference>
<dbReference type="InterPro" id="IPR006553">
    <property type="entry name" value="Leu-rich_rpt_Cys-con_subtyp"/>
</dbReference>
<organism evidence="2 3">
    <name type="scientific">Lagenidium giganteum</name>
    <dbReference type="NCBI Taxonomy" id="4803"/>
    <lineage>
        <taxon>Eukaryota</taxon>
        <taxon>Sar</taxon>
        <taxon>Stramenopiles</taxon>
        <taxon>Oomycota</taxon>
        <taxon>Peronosporomycetes</taxon>
        <taxon>Pythiales</taxon>
        <taxon>Pythiaceae</taxon>
    </lineage>
</organism>
<dbReference type="Proteomes" id="UP001146120">
    <property type="component" value="Unassembled WGS sequence"/>
</dbReference>
<comment type="caution">
    <text evidence="2">The sequence shown here is derived from an EMBL/GenBank/DDBJ whole genome shotgun (WGS) entry which is preliminary data.</text>
</comment>
<sequence>MHCKRLVLADTAITDASISAIYKLKFLTAIDVSRCHALTDESLTTIRRHCSLLNELHVSDCRHLTTDVLCQTWKDCTRLHTLTARGCPGVTDKLLQCIATTKRTSPEFTLRALDVSHCKFVTSSGISYIATATLKDMHVVSLSLSHCLDVDNMAFFGFEASAGLASLVTLDLRALHINETAISWIVKGCMTLRSLSLAHCLQINDFCLLLLQPLVARGLQHLNLKACDQVSDKGIQHLLAVAQEQQHERNHGDLDDDPFSFELITLNLKDCCLVGDDALHAIGQTCGQLRKLNLKGLRRVSDSGITSIGKGCEVLEQIKLSGRFITEHTYRVLGKMCRRLRAVDTAERLDLDFACIRQLTATCPLLQKLNLHSSALCDVGVAIIACAHVSDAGVAALASCSFHLQTLLLSYTRQITDKALRALADAKLPLVCLDLCGNTNITDEGIEVLSRGCQRLQELRLKNCDRLSVTHVQQLNRTCLPFTATLQMGATTTLLLSSLPPRHVELLQTMLRQYENVLVLQTHFRKWKQRELSTLYLEKRRQQRRNRAAKRIQRCFRRFVAWHRYLRELALAENLPKVIRLEAHVRGYLARWHTRVMRFKWNRAARCIQRHYRPYFWRWRRYYTVYVLVIQRVYRGYLARQLLRRLLYQRRVFSANAIGVWYRRCVRDREVAIRTRWLLKKIQSIQGQWRVHTRRTRLRAHVGFYSAHATKIESQWRRILAQRFVARRRVEWTTAALVIQSAYRSHFIRCEVYYYCALVHRSATRIQSAWRGLRTRRGYHRQYELVVLIQRMARYKAIVRLFRRVVHAAVARHRRLAATCIQRHVRGRRGRKRALLFRKIRRAKFAHKGQNAAQALMRRRMIQCGAALRIQHWIRRVQARRRMLKVRKWRRTVGARALQRYLRAWLAKLKKRRQRERLVHAAINLQRAFRGHLGRRKFKAEFDRQARLRSARLLQRVYRGHAGRRLFKRIRREMMHAATLVQRAFRTRQSKKIYEIALAAAALKAKDRHDHSILGRLEALRNPLDELYKRAKLPREKEVLVSLREKWTNSRVAEERAVRKLRKEASLVWNQVDEVIGNHLSLRRKLYGVTENVYASHVELQEREDRQVQLRNALIDVHKRLFRFKHALAEASTARRMLDVQEIFDLLRHYKLFREPKVLRLTSNQDDDDG</sequence>
<reference evidence="2" key="1">
    <citation type="submission" date="2022-11" db="EMBL/GenBank/DDBJ databases">
        <authorList>
            <person name="Morgan W.R."/>
            <person name="Tartar A."/>
        </authorList>
    </citation>
    <scope>NUCLEOTIDE SEQUENCE</scope>
    <source>
        <strain evidence="2">ARSEF 373</strain>
    </source>
</reference>
<evidence type="ECO:0000259" key="1">
    <source>
        <dbReference type="Pfam" id="PF25372"/>
    </source>
</evidence>
<dbReference type="EMBL" id="DAKRPA010000146">
    <property type="protein sequence ID" value="DAZ97117.1"/>
    <property type="molecule type" value="Genomic_DNA"/>
</dbReference>
<gene>
    <name evidence="2" type="ORF">N0F65_010440</name>
</gene>
<dbReference type="Gene3D" id="3.80.10.10">
    <property type="entry name" value="Ribonuclease Inhibitor"/>
    <property type="match status" value="5"/>
</dbReference>
<evidence type="ECO:0000313" key="3">
    <source>
        <dbReference type="Proteomes" id="UP001146120"/>
    </source>
</evidence>
<feature type="domain" description="F-box/LRR-repeat protein 15-like leucin rich repeat" evidence="1">
    <location>
        <begin position="13"/>
        <end position="235"/>
    </location>
</feature>
<reference evidence="2" key="2">
    <citation type="journal article" date="2023" name="Microbiol Resour">
        <title>Decontamination and Annotation of the Draft Genome Sequence of the Oomycete Lagenidium giganteum ARSEF 373.</title>
        <authorList>
            <person name="Morgan W.R."/>
            <person name="Tartar A."/>
        </authorList>
    </citation>
    <scope>NUCLEOTIDE SEQUENCE</scope>
    <source>
        <strain evidence="2">ARSEF 373</strain>
    </source>
</reference>
<protein>
    <recommendedName>
        <fullName evidence="1">F-box/LRR-repeat protein 15-like leucin rich repeat domain-containing protein</fullName>
    </recommendedName>
</protein>
<accession>A0AAV2YQ28</accession>
<dbReference type="SMART" id="SM00367">
    <property type="entry name" value="LRR_CC"/>
    <property type="match status" value="11"/>
</dbReference>
<dbReference type="GO" id="GO:0031146">
    <property type="term" value="P:SCF-dependent proteasomal ubiquitin-dependent protein catabolic process"/>
    <property type="evidence" value="ECO:0007669"/>
    <property type="project" value="TreeGrafter"/>
</dbReference>
<proteinExistence type="predicted"/>
<dbReference type="CDD" id="cd23767">
    <property type="entry name" value="IQCD"/>
    <property type="match status" value="1"/>
</dbReference>
<evidence type="ECO:0000313" key="2">
    <source>
        <dbReference type="EMBL" id="DAZ97117.1"/>
    </source>
</evidence>
<dbReference type="SMART" id="SM00015">
    <property type="entry name" value="IQ"/>
    <property type="match status" value="11"/>
</dbReference>
<dbReference type="Pfam" id="PF00612">
    <property type="entry name" value="IQ"/>
    <property type="match status" value="5"/>
</dbReference>
<dbReference type="Pfam" id="PF25372">
    <property type="entry name" value="DUF7885"/>
    <property type="match status" value="2"/>
</dbReference>
<dbReference type="SUPFAM" id="SSF52047">
    <property type="entry name" value="RNI-like"/>
    <property type="match status" value="2"/>
</dbReference>
<keyword evidence="3" id="KW-1185">Reference proteome</keyword>
<dbReference type="InterPro" id="IPR032675">
    <property type="entry name" value="LRR_dom_sf"/>
</dbReference>
<dbReference type="PROSITE" id="PS50096">
    <property type="entry name" value="IQ"/>
    <property type="match status" value="7"/>
</dbReference>
<dbReference type="AlphaFoldDB" id="A0AAV2YQ28"/>